<dbReference type="GO" id="GO:0005886">
    <property type="term" value="C:plasma membrane"/>
    <property type="evidence" value="ECO:0007669"/>
    <property type="project" value="TreeGrafter"/>
</dbReference>
<feature type="coiled-coil region" evidence="15">
    <location>
        <begin position="775"/>
        <end position="802"/>
    </location>
</feature>
<evidence type="ECO:0000256" key="11">
    <source>
        <dbReference type="ARBA" id="ARBA00023273"/>
    </source>
</evidence>
<dbReference type="SUPFAM" id="SSF53822">
    <property type="entry name" value="Periplasmic binding protein-like I"/>
    <property type="match status" value="1"/>
</dbReference>
<dbReference type="InterPro" id="IPR001054">
    <property type="entry name" value="A/G_cyclase"/>
</dbReference>
<dbReference type="Gene3D" id="1.10.510.10">
    <property type="entry name" value="Transferase(Phosphotransferase) domain 1"/>
    <property type="match status" value="1"/>
</dbReference>
<evidence type="ECO:0000256" key="17">
    <source>
        <dbReference type="SAM" id="Phobius"/>
    </source>
</evidence>
<organism evidence="20 21">
    <name type="scientific">Echeneis naucrates</name>
    <name type="common">Live sharksucker</name>
    <dbReference type="NCBI Taxonomy" id="173247"/>
    <lineage>
        <taxon>Eukaryota</taxon>
        <taxon>Metazoa</taxon>
        <taxon>Chordata</taxon>
        <taxon>Craniata</taxon>
        <taxon>Vertebrata</taxon>
        <taxon>Euteleostomi</taxon>
        <taxon>Actinopterygii</taxon>
        <taxon>Neopterygii</taxon>
        <taxon>Teleostei</taxon>
        <taxon>Neoteleostei</taxon>
        <taxon>Acanthomorphata</taxon>
        <taxon>Carangaria</taxon>
        <taxon>Carangiformes</taxon>
        <taxon>Echeneidae</taxon>
        <taxon>Echeneis</taxon>
    </lineage>
</organism>
<dbReference type="GO" id="GO:0004016">
    <property type="term" value="F:adenylate cyclase activity"/>
    <property type="evidence" value="ECO:0007669"/>
    <property type="project" value="TreeGrafter"/>
</dbReference>
<dbReference type="SMART" id="SM00044">
    <property type="entry name" value="CYCc"/>
    <property type="match status" value="1"/>
</dbReference>
<keyword evidence="9" id="KW-1015">Disulfide bond</keyword>
<dbReference type="PROSITE" id="PS00452">
    <property type="entry name" value="GUANYLATE_CYCLASE_1"/>
    <property type="match status" value="1"/>
</dbReference>
<keyword evidence="15" id="KW-0175">Coiled coil</keyword>
<evidence type="ECO:0000313" key="20">
    <source>
        <dbReference type="Ensembl" id="ENSENLP00000022084.1"/>
    </source>
</evidence>
<dbReference type="SUPFAM" id="SSF55073">
    <property type="entry name" value="Nucleotide cyclase"/>
    <property type="match status" value="1"/>
</dbReference>
<dbReference type="InterPro" id="IPR001245">
    <property type="entry name" value="Ser-Thr/Tyr_kinase_cat_dom"/>
</dbReference>
<dbReference type="FunFam" id="1.10.510.10:FF:000404">
    <property type="entry name" value="Guanylate cyclase"/>
    <property type="match status" value="1"/>
</dbReference>
<dbReference type="CDD" id="cd06371">
    <property type="entry name" value="PBP1_sensory_GC_DEF-like"/>
    <property type="match status" value="1"/>
</dbReference>
<evidence type="ECO:0000256" key="4">
    <source>
        <dbReference type="ARBA" id="ARBA00022692"/>
    </source>
</evidence>
<evidence type="ECO:0000256" key="1">
    <source>
        <dbReference type="ARBA" id="ARBA00001436"/>
    </source>
</evidence>
<evidence type="ECO:0000256" key="5">
    <source>
        <dbReference type="ARBA" id="ARBA00022729"/>
    </source>
</evidence>
<evidence type="ECO:0000256" key="13">
    <source>
        <dbReference type="RuleBase" id="RU000405"/>
    </source>
</evidence>
<evidence type="ECO:0000256" key="9">
    <source>
        <dbReference type="ARBA" id="ARBA00023157"/>
    </source>
</evidence>
<keyword evidence="11" id="KW-0966">Cell projection</keyword>
<dbReference type="InterPro" id="IPR011009">
    <property type="entry name" value="Kinase-like_dom_sf"/>
</dbReference>
<evidence type="ECO:0000256" key="2">
    <source>
        <dbReference type="ARBA" id="ARBA00004451"/>
    </source>
</evidence>
<dbReference type="Pfam" id="PF07714">
    <property type="entry name" value="PK_Tyr_Ser-Thr"/>
    <property type="match status" value="1"/>
</dbReference>
<dbReference type="Pfam" id="PF01094">
    <property type="entry name" value="ANF_receptor"/>
    <property type="match status" value="1"/>
</dbReference>
<dbReference type="EC" id="4.6.1.2" evidence="3 14"/>
<dbReference type="FunFam" id="3.30.70.1230:FF:000013">
    <property type="entry name" value="Guanylate cyclase"/>
    <property type="match status" value="1"/>
</dbReference>
<dbReference type="PANTHER" id="PTHR11920">
    <property type="entry name" value="GUANYLYL CYCLASE"/>
    <property type="match status" value="1"/>
</dbReference>
<dbReference type="GO" id="GO:0007168">
    <property type="term" value="P:receptor guanylyl cyclase signaling pathway"/>
    <property type="evidence" value="ECO:0007669"/>
    <property type="project" value="TreeGrafter"/>
</dbReference>
<dbReference type="Proteomes" id="UP000472264">
    <property type="component" value="Chromosome 13"/>
</dbReference>
<dbReference type="InterPro" id="IPR018297">
    <property type="entry name" value="A/G_cyclase_CS"/>
</dbReference>
<evidence type="ECO:0000256" key="16">
    <source>
        <dbReference type="SAM" id="MobiDB-lite"/>
    </source>
</evidence>
<evidence type="ECO:0000313" key="21">
    <source>
        <dbReference type="Proteomes" id="UP000472264"/>
    </source>
</evidence>
<proteinExistence type="inferred from homology"/>
<evidence type="ECO:0000256" key="7">
    <source>
        <dbReference type="ARBA" id="ARBA00022989"/>
    </source>
</evidence>
<dbReference type="PRINTS" id="PR00109">
    <property type="entry name" value="TYRKINASE"/>
</dbReference>
<dbReference type="InterPro" id="IPR050401">
    <property type="entry name" value="Cyclic_nucleotide_synthase"/>
</dbReference>
<protein>
    <recommendedName>
        <fullName evidence="3 14">Guanylate cyclase</fullName>
        <ecNumber evidence="3 14">4.6.1.2</ecNumber>
    </recommendedName>
</protein>
<feature type="transmembrane region" description="Helical" evidence="17">
    <location>
        <begin position="21"/>
        <end position="40"/>
    </location>
</feature>
<dbReference type="Gene3D" id="6.10.250.780">
    <property type="match status" value="1"/>
</dbReference>
<dbReference type="Ensembl" id="ENSENLT00000022841.1">
    <property type="protein sequence ID" value="ENSENLP00000022084.1"/>
    <property type="gene ID" value="ENSENLG00000010003.1"/>
</dbReference>
<dbReference type="GO" id="GO:0001653">
    <property type="term" value="F:peptide receptor activity"/>
    <property type="evidence" value="ECO:0007669"/>
    <property type="project" value="TreeGrafter"/>
</dbReference>
<evidence type="ECO:0000256" key="3">
    <source>
        <dbReference type="ARBA" id="ARBA00012202"/>
    </source>
</evidence>
<dbReference type="AlphaFoldDB" id="A0A665US56"/>
<evidence type="ECO:0000259" key="18">
    <source>
        <dbReference type="PROSITE" id="PS50011"/>
    </source>
</evidence>
<evidence type="ECO:0000259" key="19">
    <source>
        <dbReference type="PROSITE" id="PS50125"/>
    </source>
</evidence>
<evidence type="ECO:0000256" key="10">
    <source>
        <dbReference type="ARBA" id="ARBA00023239"/>
    </source>
</evidence>
<feature type="compositionally biased region" description="Basic residues" evidence="16">
    <location>
        <begin position="1049"/>
        <end position="1062"/>
    </location>
</feature>
<reference evidence="20" key="2">
    <citation type="submission" date="2025-08" db="UniProtKB">
        <authorList>
            <consortium name="Ensembl"/>
        </authorList>
    </citation>
    <scope>IDENTIFICATION</scope>
</reference>
<keyword evidence="5" id="KW-0732">Signal</keyword>
<sequence length="1074" mass="121443">SRALWESNHPCVPIIKSRTTLATLPFYNFLLWVLLGVLTFPCCVRCLIFKVGVLGPWNCDPVYYRALPAAAARLAVSRINGDLNLDLGLKMDFIILQEPCETSKALTAFIYYEKMADAFVGPTNPGYCIAASLLAKNWDKAVFSYGCINYELLRTTAYPTFTRTVPFPTEVLFAVLKHFRWASVVVVSSNEDIWVDTAGRLATALRNKGLPIRLVTPMGMNETEVESTLRKIQGAGGIRAIIMCMHSLLVGGEHQAAFLLKAREMGLTSGKYAFVPYDTLHYSVPYTNVSYRPLQNNSRLREAYDAVLTITMASEPFSFNEAFAAAKRSEELALAVQAEQVNPLFGTIYNSFYLLARSIHNARRAGMQLSGSNLAYFTKNTTFSGFNQKVKVDTAREVKTNYVILDTDNSGSQLYQTYMVDLTSGVLRFAGRSIHFPGGSPPSPDSSCWFEKNAICSGGTIFQFLLFLRQFFIFLNLNGRRRLQQIQLVKGPNRILLTLEDLTFINPQLSKKLDSSVMTWLLSQGDWVWLKKFEEGHFKEVKQSTTKIFTKMKDLRNENVNPFLGFFSDCSMFAVVTEHCSRGSLQDLLRNEDVKLDWMFKSSLVLDLIKGMKYLHHRDFPHGRLKSRNCVVDGRFVLKITDYGFNELLESQKAPTEEPPPEDLFWTAPEFLRDPASSRKGTSKGDVYSFSIILQEVVVRGPPYCMLGLPPEEIIRKVKKPPPMCRPTVAPDQAPLECIQLMKQCWSELPDRRPTFDEIFDRFKLINKGKKTNIIDSMLRMLEQYSSNLEDLIRERTEELEVEKQRTEKLLSEMLPPSVAEALKTGATVEPEYFDEVTIYFSDIVGFTTISSLSDPIEVVDLLNDLYTLFDAVLNSHDVYKVETIGDAYMVASGLPKRNGNKHAAEIANMSLNILSSVGTFHMRHMPDVPVRIRIGIHSGPCVAGVVGLTMPRYCLFGDTVNTASRMESTGLPYRIHVNLSTVKILHSLNEGYKIEVRGKTELKGKGVEETYWLVGKTNFTKPLPKPPEIKPGENNHGLNPEDIAAYRRKKAEKKTKSRHFFARPTGRWTRRYK</sequence>
<reference evidence="20" key="3">
    <citation type="submission" date="2025-09" db="UniProtKB">
        <authorList>
            <consortium name="Ensembl"/>
        </authorList>
    </citation>
    <scope>IDENTIFICATION</scope>
</reference>
<name>A0A665US56_ECHNA</name>
<feature type="region of interest" description="Disordered" evidence="16">
    <location>
        <begin position="1024"/>
        <end position="1043"/>
    </location>
</feature>
<evidence type="ECO:0000256" key="12">
    <source>
        <dbReference type="ARBA" id="ARBA00023293"/>
    </source>
</evidence>
<dbReference type="PANTHER" id="PTHR11920:SF477">
    <property type="entry name" value="GUANYLATE CYCLASE D"/>
    <property type="match status" value="1"/>
</dbReference>
<reference evidence="20" key="1">
    <citation type="submission" date="2021-04" db="EMBL/GenBank/DDBJ databases">
        <authorList>
            <consortium name="Wellcome Sanger Institute Data Sharing"/>
        </authorList>
    </citation>
    <scope>NUCLEOTIDE SEQUENCE [LARGE SCALE GENOMIC DNA]</scope>
</reference>
<dbReference type="GO" id="GO:0005524">
    <property type="term" value="F:ATP binding"/>
    <property type="evidence" value="ECO:0007669"/>
    <property type="project" value="InterPro"/>
</dbReference>
<comment type="catalytic activity">
    <reaction evidence="1 14">
        <text>GTP = 3',5'-cyclic GMP + diphosphate</text>
        <dbReference type="Rhea" id="RHEA:13665"/>
        <dbReference type="ChEBI" id="CHEBI:33019"/>
        <dbReference type="ChEBI" id="CHEBI:37565"/>
        <dbReference type="ChEBI" id="CHEBI:57746"/>
        <dbReference type="EC" id="4.6.1.2"/>
    </reaction>
</comment>
<dbReference type="InterPro" id="IPR028082">
    <property type="entry name" value="Peripla_BP_I"/>
</dbReference>
<evidence type="ECO:0000256" key="8">
    <source>
        <dbReference type="ARBA" id="ARBA00023136"/>
    </source>
</evidence>
<keyword evidence="21" id="KW-1185">Reference proteome</keyword>
<evidence type="ECO:0000256" key="14">
    <source>
        <dbReference type="RuleBase" id="RU003431"/>
    </source>
</evidence>
<keyword evidence="4 17" id="KW-0812">Transmembrane</keyword>
<keyword evidence="8 17" id="KW-0472">Membrane</keyword>
<keyword evidence="7 17" id="KW-1133">Transmembrane helix</keyword>
<dbReference type="GO" id="GO:0004383">
    <property type="term" value="F:guanylate cyclase activity"/>
    <property type="evidence" value="ECO:0007669"/>
    <property type="project" value="UniProtKB-EC"/>
</dbReference>
<dbReference type="InterPro" id="IPR000719">
    <property type="entry name" value="Prot_kinase_dom"/>
</dbReference>
<comment type="subcellular location">
    <subcellularLocation>
        <location evidence="2">Photoreceptor outer segment membrane</location>
        <topology evidence="2">Single-pass type I membrane protein</topology>
    </subcellularLocation>
</comment>
<feature type="region of interest" description="Disordered" evidence="16">
    <location>
        <begin position="1049"/>
        <end position="1074"/>
    </location>
</feature>
<keyword evidence="6" id="KW-0547">Nucleotide-binding</keyword>
<evidence type="ECO:0000256" key="6">
    <source>
        <dbReference type="ARBA" id="ARBA00022741"/>
    </source>
</evidence>
<dbReference type="CDD" id="cd07302">
    <property type="entry name" value="CHD"/>
    <property type="match status" value="1"/>
</dbReference>
<keyword evidence="12 14" id="KW-0141">cGMP biosynthesis</keyword>
<dbReference type="PROSITE" id="PS50125">
    <property type="entry name" value="GUANYLATE_CYCLASE_2"/>
    <property type="match status" value="1"/>
</dbReference>
<accession>A0A665US56</accession>
<dbReference type="Pfam" id="PF07701">
    <property type="entry name" value="HNOBA"/>
    <property type="match status" value="1"/>
</dbReference>
<dbReference type="FunFam" id="3.40.50.2300:FF:000114">
    <property type="entry name" value="Guanylate cyclase"/>
    <property type="match status" value="1"/>
</dbReference>
<evidence type="ECO:0000256" key="15">
    <source>
        <dbReference type="SAM" id="Coils"/>
    </source>
</evidence>
<gene>
    <name evidence="20" type="primary">gucy2f</name>
</gene>
<dbReference type="GO" id="GO:0035556">
    <property type="term" value="P:intracellular signal transduction"/>
    <property type="evidence" value="ECO:0007669"/>
    <property type="project" value="InterPro"/>
</dbReference>
<feature type="domain" description="Protein kinase" evidence="18">
    <location>
        <begin position="472"/>
        <end position="766"/>
    </location>
</feature>
<dbReference type="InterPro" id="IPR029787">
    <property type="entry name" value="Nucleotide_cyclase"/>
</dbReference>
<comment type="similarity">
    <text evidence="13">Belongs to the adenylyl cyclase class-4/guanylyl cyclase family.</text>
</comment>
<dbReference type="CDD" id="cd14043">
    <property type="entry name" value="PK_GC-2D"/>
    <property type="match status" value="1"/>
</dbReference>
<dbReference type="GO" id="GO:0004672">
    <property type="term" value="F:protein kinase activity"/>
    <property type="evidence" value="ECO:0007669"/>
    <property type="project" value="InterPro"/>
</dbReference>
<feature type="domain" description="Guanylate cyclase" evidence="19">
    <location>
        <begin position="838"/>
        <end position="968"/>
    </location>
</feature>
<dbReference type="InterPro" id="IPR011645">
    <property type="entry name" value="HNOB_dom_associated"/>
</dbReference>
<dbReference type="InterPro" id="IPR001828">
    <property type="entry name" value="ANF_lig-bd_rcpt"/>
</dbReference>
<dbReference type="Gene3D" id="3.30.70.1230">
    <property type="entry name" value="Nucleotide cyclase"/>
    <property type="match status" value="1"/>
</dbReference>
<dbReference type="Pfam" id="PF00211">
    <property type="entry name" value="Guanylate_cyc"/>
    <property type="match status" value="1"/>
</dbReference>
<dbReference type="Gene3D" id="3.40.50.2300">
    <property type="match status" value="2"/>
</dbReference>
<dbReference type="SUPFAM" id="SSF56112">
    <property type="entry name" value="Protein kinase-like (PK-like)"/>
    <property type="match status" value="1"/>
</dbReference>
<keyword evidence="10 13" id="KW-0456">Lyase</keyword>
<dbReference type="PROSITE" id="PS50011">
    <property type="entry name" value="PROTEIN_KINASE_DOM"/>
    <property type="match status" value="1"/>
</dbReference>